<dbReference type="Gene3D" id="2.40.50.100">
    <property type="match status" value="1"/>
</dbReference>
<dbReference type="KEGG" id="mflg:ABS361_05425"/>
<protein>
    <submittedName>
        <fullName evidence="5">Biotin/lipoyl-binding protein</fullName>
    </submittedName>
</protein>
<name>A0AAU7XD55_9HYPH</name>
<dbReference type="GO" id="GO:0046677">
    <property type="term" value="P:response to antibiotic"/>
    <property type="evidence" value="ECO:0007669"/>
    <property type="project" value="TreeGrafter"/>
</dbReference>
<dbReference type="PANTHER" id="PTHR30158">
    <property type="entry name" value="ACRA/E-RELATED COMPONENT OF DRUG EFFLUX TRANSPORTER"/>
    <property type="match status" value="1"/>
</dbReference>
<evidence type="ECO:0000256" key="3">
    <source>
        <dbReference type="SAM" id="SignalP"/>
    </source>
</evidence>
<feature type="region of interest" description="Disordered" evidence="2">
    <location>
        <begin position="207"/>
        <end position="227"/>
    </location>
</feature>
<organism evidence="5">
    <name type="scientific">Methyloraptor flagellatus</name>
    <dbReference type="NCBI Taxonomy" id="3162530"/>
    <lineage>
        <taxon>Bacteria</taxon>
        <taxon>Pseudomonadati</taxon>
        <taxon>Pseudomonadota</taxon>
        <taxon>Alphaproteobacteria</taxon>
        <taxon>Hyphomicrobiales</taxon>
        <taxon>Ancalomicrobiaceae</taxon>
        <taxon>Methyloraptor</taxon>
    </lineage>
</organism>
<evidence type="ECO:0000259" key="4">
    <source>
        <dbReference type="Pfam" id="PF25917"/>
    </source>
</evidence>
<keyword evidence="3" id="KW-0732">Signal</keyword>
<reference evidence="5" key="1">
    <citation type="submission" date="2024-06" db="EMBL/GenBank/DDBJ databases">
        <title>Methylostella associata gen. nov., sp. nov., a novel Ancalomicrobiaceae-affiliated facultatively methylotrophic bacteria that feed on methanotrophs of the genus Methylococcus.</title>
        <authorList>
            <person name="Saltykova V."/>
            <person name="Danilova O.V."/>
            <person name="Oshkin I.Y."/>
            <person name="Belova S.E."/>
            <person name="Pimenov N.V."/>
            <person name="Dedysh S.N."/>
        </authorList>
    </citation>
    <scope>NUCLEOTIDE SEQUENCE</scope>
    <source>
        <strain evidence="5">S20</strain>
    </source>
</reference>
<feature type="coiled-coil region" evidence="1">
    <location>
        <begin position="91"/>
        <end position="149"/>
    </location>
</feature>
<evidence type="ECO:0000256" key="2">
    <source>
        <dbReference type="SAM" id="MobiDB-lite"/>
    </source>
</evidence>
<sequence>MSALVRLVAAFGAAVILSGATGPAVAGSAIVEARSLTEWKAVYGRVEARETIPARARIGGTLVALAVTEGDFVKAGTRIATVRDDKIAFQIDALDAQLRSLAAQLANAESELARGKALVERGVVTTQRLDQLATQADVLRGQIAATEAQRRVQVQQGVEGDVTAPVDGRVLTVPVTRGAVVMPGETMATIGGGGFFLRLAVPERHAATLKQGRRSRSRPAAARSRGA</sequence>
<proteinExistence type="predicted"/>
<keyword evidence="1" id="KW-0175">Coiled coil</keyword>
<dbReference type="AlphaFoldDB" id="A0AAU7XD55"/>
<dbReference type="GO" id="GO:0005886">
    <property type="term" value="C:plasma membrane"/>
    <property type="evidence" value="ECO:0007669"/>
    <property type="project" value="TreeGrafter"/>
</dbReference>
<gene>
    <name evidence="5" type="ORF">ABS361_05425</name>
</gene>
<dbReference type="Gene3D" id="1.10.287.470">
    <property type="entry name" value="Helix hairpin bin"/>
    <property type="match status" value="1"/>
</dbReference>
<feature type="domain" description="Multidrug resistance protein MdtA-like barrel-sandwich hybrid" evidence="4">
    <location>
        <begin position="53"/>
        <end position="189"/>
    </location>
</feature>
<dbReference type="Pfam" id="PF25917">
    <property type="entry name" value="BSH_RND"/>
    <property type="match status" value="1"/>
</dbReference>
<feature type="compositionally biased region" description="Low complexity" evidence="2">
    <location>
        <begin position="218"/>
        <end position="227"/>
    </location>
</feature>
<accession>A0AAU7XD55</accession>
<evidence type="ECO:0000256" key="1">
    <source>
        <dbReference type="SAM" id="Coils"/>
    </source>
</evidence>
<evidence type="ECO:0000313" key="5">
    <source>
        <dbReference type="EMBL" id="XBY45712.1"/>
    </source>
</evidence>
<dbReference type="InterPro" id="IPR058625">
    <property type="entry name" value="MdtA-like_BSH"/>
</dbReference>
<dbReference type="SUPFAM" id="SSF111369">
    <property type="entry name" value="HlyD-like secretion proteins"/>
    <property type="match status" value="1"/>
</dbReference>
<feature type="signal peptide" evidence="3">
    <location>
        <begin position="1"/>
        <end position="26"/>
    </location>
</feature>
<dbReference type="EMBL" id="CP158568">
    <property type="protein sequence ID" value="XBY45712.1"/>
    <property type="molecule type" value="Genomic_DNA"/>
</dbReference>
<dbReference type="RefSeq" id="WP_407050808.1">
    <property type="nucleotide sequence ID" value="NZ_CP158568.1"/>
</dbReference>
<dbReference type="PANTHER" id="PTHR30158:SF10">
    <property type="entry name" value="CATION EFFLUX PUMP"/>
    <property type="match status" value="1"/>
</dbReference>
<feature type="chain" id="PRO_5043761828" evidence="3">
    <location>
        <begin position="27"/>
        <end position="227"/>
    </location>
</feature>